<evidence type="ECO:0000313" key="3">
    <source>
        <dbReference type="Proteomes" id="UP000197138"/>
    </source>
</evidence>
<reference evidence="3" key="1">
    <citation type="journal article" date="2017" name="Plant J.">
        <title>The pomegranate (Punica granatum L.) genome and the genomics of punicalagin biosynthesis.</title>
        <authorList>
            <person name="Qin G."/>
            <person name="Xu C."/>
            <person name="Ming R."/>
            <person name="Tang H."/>
            <person name="Guyot R."/>
            <person name="Kramer E.M."/>
            <person name="Hu Y."/>
            <person name="Yi X."/>
            <person name="Qi Y."/>
            <person name="Xu X."/>
            <person name="Gao Z."/>
            <person name="Pan H."/>
            <person name="Jian J."/>
            <person name="Tian Y."/>
            <person name="Yue Z."/>
            <person name="Xu Y."/>
        </authorList>
    </citation>
    <scope>NUCLEOTIDE SEQUENCE [LARGE SCALE GENOMIC DNA]</scope>
    <source>
        <strain evidence="3">cv. Dabenzi</strain>
    </source>
</reference>
<feature type="region of interest" description="Disordered" evidence="1">
    <location>
        <begin position="1"/>
        <end position="48"/>
    </location>
</feature>
<dbReference type="EMBL" id="MTKT01000281">
    <property type="protein sequence ID" value="OWM91493.1"/>
    <property type="molecule type" value="Genomic_DNA"/>
</dbReference>
<organism evidence="2 3">
    <name type="scientific">Punica granatum</name>
    <name type="common">Pomegranate</name>
    <dbReference type="NCBI Taxonomy" id="22663"/>
    <lineage>
        <taxon>Eukaryota</taxon>
        <taxon>Viridiplantae</taxon>
        <taxon>Streptophyta</taxon>
        <taxon>Embryophyta</taxon>
        <taxon>Tracheophyta</taxon>
        <taxon>Spermatophyta</taxon>
        <taxon>Magnoliopsida</taxon>
        <taxon>eudicotyledons</taxon>
        <taxon>Gunneridae</taxon>
        <taxon>Pentapetalae</taxon>
        <taxon>rosids</taxon>
        <taxon>malvids</taxon>
        <taxon>Myrtales</taxon>
        <taxon>Lythraceae</taxon>
        <taxon>Punica</taxon>
    </lineage>
</organism>
<name>A0A218Y2J2_PUNGR</name>
<dbReference type="AlphaFoldDB" id="A0A218Y2J2"/>
<evidence type="ECO:0000256" key="1">
    <source>
        <dbReference type="SAM" id="MobiDB-lite"/>
    </source>
</evidence>
<evidence type="ECO:0000313" key="2">
    <source>
        <dbReference type="EMBL" id="OWM91493.1"/>
    </source>
</evidence>
<gene>
    <name evidence="2" type="ORF">CDL15_Pgr017411</name>
</gene>
<accession>A0A218Y2J2</accession>
<sequence>MCGHGVMNNRRRAGSARKAEESDQKSRQRAIRRADKTKNPENSGAGTVALFITESLKHRKVPNMGL</sequence>
<dbReference type="Proteomes" id="UP000197138">
    <property type="component" value="Unassembled WGS sequence"/>
</dbReference>
<protein>
    <submittedName>
        <fullName evidence="2">Uncharacterized protein</fullName>
    </submittedName>
</protein>
<proteinExistence type="predicted"/>
<feature type="compositionally biased region" description="Basic and acidic residues" evidence="1">
    <location>
        <begin position="17"/>
        <end position="39"/>
    </location>
</feature>
<comment type="caution">
    <text evidence="2">The sequence shown here is derived from an EMBL/GenBank/DDBJ whole genome shotgun (WGS) entry which is preliminary data.</text>
</comment>